<dbReference type="Gramene" id="PRQ35007">
    <property type="protein sequence ID" value="PRQ35007"/>
    <property type="gene ID" value="RchiOBHm_Chr5g0075341"/>
</dbReference>
<name>A0A2P6QLF2_ROSCH</name>
<accession>A0A2P6QLF2</accession>
<keyword evidence="2" id="KW-0812">Transmembrane</keyword>
<dbReference type="GO" id="GO:0005886">
    <property type="term" value="C:plasma membrane"/>
    <property type="evidence" value="ECO:0007669"/>
    <property type="project" value="TreeGrafter"/>
</dbReference>
<evidence type="ECO:0000313" key="7">
    <source>
        <dbReference type="EMBL" id="PRQ35007.1"/>
    </source>
</evidence>
<gene>
    <name evidence="7" type="ORF">RchiOBHm_Chr5g0075341</name>
</gene>
<dbReference type="PANTHER" id="PTHR31234">
    <property type="entry name" value="LATE EMBRYOGENESIS ABUNDANT (LEA) HYDROXYPROLINE-RICH GLYCOPROTEIN FAMILY"/>
    <property type="match status" value="1"/>
</dbReference>
<evidence type="ECO:0000256" key="4">
    <source>
        <dbReference type="ARBA" id="ARBA00023136"/>
    </source>
</evidence>
<evidence type="ECO:0000313" key="8">
    <source>
        <dbReference type="Proteomes" id="UP000238479"/>
    </source>
</evidence>
<comment type="subcellular location">
    <subcellularLocation>
        <location evidence="1">Membrane</location>
        <topology evidence="1">Single-pass membrane protein</topology>
    </subcellularLocation>
</comment>
<dbReference type="Proteomes" id="UP000238479">
    <property type="component" value="Chromosome 5"/>
</dbReference>
<evidence type="ECO:0000256" key="5">
    <source>
        <dbReference type="SAM" id="MobiDB-lite"/>
    </source>
</evidence>
<evidence type="ECO:0000256" key="3">
    <source>
        <dbReference type="ARBA" id="ARBA00022989"/>
    </source>
</evidence>
<keyword evidence="3" id="KW-1133">Transmembrane helix</keyword>
<dbReference type="InterPro" id="IPR044839">
    <property type="entry name" value="NDR1-like"/>
</dbReference>
<reference evidence="7 8" key="1">
    <citation type="journal article" date="2018" name="Nat. Genet.">
        <title>The Rosa genome provides new insights in the design of modern roses.</title>
        <authorList>
            <person name="Bendahmane M."/>
        </authorList>
    </citation>
    <scope>NUCLEOTIDE SEQUENCE [LARGE SCALE GENOMIC DNA]</scope>
    <source>
        <strain evidence="8">cv. Old Blush</strain>
    </source>
</reference>
<dbReference type="PANTHER" id="PTHR31234:SF42">
    <property type="entry name" value="LATE EMBRYOGENESIS ABUNDANT (LEA) HYDROXYPROLINE-RICH GLYCOPROTEIN FAMILY"/>
    <property type="match status" value="1"/>
</dbReference>
<proteinExistence type="predicted"/>
<comment type="caution">
    <text evidence="7">The sequence shown here is derived from an EMBL/GenBank/DDBJ whole genome shotgun (WGS) entry which is preliminary data.</text>
</comment>
<evidence type="ECO:0000259" key="6">
    <source>
        <dbReference type="Pfam" id="PF03168"/>
    </source>
</evidence>
<keyword evidence="4" id="KW-0472">Membrane</keyword>
<keyword evidence="8" id="KW-1185">Reference proteome</keyword>
<evidence type="ECO:0000256" key="1">
    <source>
        <dbReference type="ARBA" id="ARBA00004167"/>
    </source>
</evidence>
<feature type="region of interest" description="Disordered" evidence="5">
    <location>
        <begin position="1"/>
        <end position="48"/>
    </location>
</feature>
<feature type="compositionally biased region" description="Pro residues" evidence="5">
    <location>
        <begin position="26"/>
        <end position="39"/>
    </location>
</feature>
<feature type="domain" description="Late embryogenesis abundant protein LEA-2 subgroup" evidence="6">
    <location>
        <begin position="115"/>
        <end position="210"/>
    </location>
</feature>
<dbReference type="AlphaFoldDB" id="A0A2P6QLF2"/>
<dbReference type="OMA" id="YRNCTTK"/>
<evidence type="ECO:0000256" key="2">
    <source>
        <dbReference type="ARBA" id="ARBA00022692"/>
    </source>
</evidence>
<dbReference type="GO" id="GO:0098542">
    <property type="term" value="P:defense response to other organism"/>
    <property type="evidence" value="ECO:0007669"/>
    <property type="project" value="InterPro"/>
</dbReference>
<sequence>MLPLPPPPASPIPPSPLLQAQKQTNPLPPPPASPIPPSPLLQAQKQTKPHSLNQIIIPKYAQNQGLVPDAAANHESRKSEKQPMLRPPQARRTNPLIWCCAIYFNGDFALLANFSNPNRKIDVRFEYLQMELYFSDRLIATQSLDPFTQRPREGRLEAVHLVSSLVYLPENHAVALRTQVQNNRVDYNIRGTFRVRASLGLIHFSYWLHSRCQLQMTGPPTGVLVARSCRTKR</sequence>
<protein>
    <submittedName>
        <fullName evidence="7">Putative Late embryogenesis abundant protein, LEA-14</fullName>
    </submittedName>
</protein>
<organism evidence="7 8">
    <name type="scientific">Rosa chinensis</name>
    <name type="common">China rose</name>
    <dbReference type="NCBI Taxonomy" id="74649"/>
    <lineage>
        <taxon>Eukaryota</taxon>
        <taxon>Viridiplantae</taxon>
        <taxon>Streptophyta</taxon>
        <taxon>Embryophyta</taxon>
        <taxon>Tracheophyta</taxon>
        <taxon>Spermatophyta</taxon>
        <taxon>Magnoliopsida</taxon>
        <taxon>eudicotyledons</taxon>
        <taxon>Gunneridae</taxon>
        <taxon>Pentapetalae</taxon>
        <taxon>rosids</taxon>
        <taxon>fabids</taxon>
        <taxon>Rosales</taxon>
        <taxon>Rosaceae</taxon>
        <taxon>Rosoideae</taxon>
        <taxon>Rosoideae incertae sedis</taxon>
        <taxon>Rosa</taxon>
    </lineage>
</organism>
<dbReference type="STRING" id="74649.A0A2P6QLF2"/>
<dbReference type="EMBL" id="PDCK01000043">
    <property type="protein sequence ID" value="PRQ35007.1"/>
    <property type="molecule type" value="Genomic_DNA"/>
</dbReference>
<feature type="compositionally biased region" description="Pro residues" evidence="5">
    <location>
        <begin position="1"/>
        <end position="16"/>
    </location>
</feature>
<dbReference type="InterPro" id="IPR004864">
    <property type="entry name" value="LEA_2"/>
</dbReference>
<dbReference type="Pfam" id="PF03168">
    <property type="entry name" value="LEA_2"/>
    <property type="match status" value="1"/>
</dbReference>